<comment type="caution">
    <text evidence="1">The sequence shown here is derived from an EMBL/GenBank/DDBJ whole genome shotgun (WGS) entry which is preliminary data.</text>
</comment>
<gene>
    <name evidence="1" type="ORF">COZ82_04125</name>
</gene>
<dbReference type="EMBL" id="PFHR01000219">
    <property type="protein sequence ID" value="PIW96606.1"/>
    <property type="molecule type" value="Genomic_DNA"/>
</dbReference>
<name>A0A2M7IMM0_9BACT</name>
<sequence length="145" mass="17211">MIKQLLKKVVVLVKSKRRRNRVSVLVYVGRQKIFWLSPAFFMQNMPEKDQKFLQTIERTRKRLQKELLLNTSQNFWYLGKYDIKGAVPYKNLYVMVLQVGTLEEVPTSWKHYLHLLDVEEVSGQTRTKKRVLTTIASEVKMKIPI</sequence>
<reference evidence="2" key="1">
    <citation type="submission" date="2017-09" db="EMBL/GenBank/DDBJ databases">
        <title>Depth-based differentiation of microbial function through sediment-hosted aquifers and enrichment of novel symbionts in the deep terrestrial subsurface.</title>
        <authorList>
            <person name="Probst A.J."/>
            <person name="Ladd B."/>
            <person name="Jarett J.K."/>
            <person name="Geller-Mcgrath D.E."/>
            <person name="Sieber C.M.K."/>
            <person name="Emerson J.B."/>
            <person name="Anantharaman K."/>
            <person name="Thomas B.C."/>
            <person name="Malmstrom R."/>
            <person name="Stieglmeier M."/>
            <person name="Klingl A."/>
            <person name="Woyke T."/>
            <person name="Ryan C.M."/>
            <person name="Banfield J.F."/>
        </authorList>
    </citation>
    <scope>NUCLEOTIDE SEQUENCE [LARGE SCALE GENOMIC DNA]</scope>
</reference>
<dbReference type="Proteomes" id="UP000230837">
    <property type="component" value="Unassembled WGS sequence"/>
</dbReference>
<evidence type="ECO:0000313" key="2">
    <source>
        <dbReference type="Proteomes" id="UP000230837"/>
    </source>
</evidence>
<dbReference type="AlphaFoldDB" id="A0A2M7IMM0"/>
<accession>A0A2M7IMM0</accession>
<evidence type="ECO:0000313" key="1">
    <source>
        <dbReference type="EMBL" id="PIW96606.1"/>
    </source>
</evidence>
<proteinExistence type="predicted"/>
<protein>
    <submittedName>
        <fullName evidence="1">Uncharacterized protein</fullName>
    </submittedName>
</protein>
<organism evidence="1 2">
    <name type="scientific">Candidatus Kaiserbacteria bacterium CG_4_8_14_3_um_filter_38_9</name>
    <dbReference type="NCBI Taxonomy" id="1974599"/>
    <lineage>
        <taxon>Bacteria</taxon>
        <taxon>Candidatus Kaiseribacteriota</taxon>
    </lineage>
</organism>